<evidence type="ECO:0000313" key="1">
    <source>
        <dbReference type="EMBL" id="QEG56944.1"/>
    </source>
</evidence>
<reference evidence="1" key="2">
    <citation type="submission" date="2019-03" db="EMBL/GenBank/DDBJ databases">
        <authorList>
            <person name="Lee H.-H."/>
            <person name="Tsai I.J."/>
        </authorList>
    </citation>
    <scope>NUCLEOTIDE SEQUENCE</scope>
    <source>
        <strain evidence="1">BCRC 35384</strain>
    </source>
</reference>
<dbReference type="EMBL" id="MK623257">
    <property type="protein sequence ID" value="QEG56944.1"/>
    <property type="molecule type" value="Genomic_DNA"/>
</dbReference>
<protein>
    <submittedName>
        <fullName evidence="1">Uncharacterized protein</fullName>
    </submittedName>
</protein>
<accession>A0A5B9RAU0</accession>
<geneLocation type="mitochondrion" evidence="1"/>
<dbReference type="AlphaFoldDB" id="A0A5B9RAU0"/>
<organism evidence="1">
    <name type="scientific">Porodaedalea pini</name>
    <dbReference type="NCBI Taxonomy" id="108901"/>
    <lineage>
        <taxon>Eukaryota</taxon>
        <taxon>Fungi</taxon>
        <taxon>Dikarya</taxon>
        <taxon>Basidiomycota</taxon>
        <taxon>Agaricomycotina</taxon>
        <taxon>Agaricomycetes</taxon>
        <taxon>Hymenochaetales</taxon>
        <taxon>Hymenochaetaceae</taxon>
        <taxon>Porodaedalea</taxon>
    </lineage>
</organism>
<sequence>MIGEYRYNIINKIKHNTNIIKYFNQLGPLNFLNKANKAIPLVVFSSLPLLKNIKLKPCLFFKWLSITFEIPYRLTITAKAPTLIKLFPITFKKSNLDKVPRVLPKVRTPSQPSGRERLFNKPPSGWGWLGVKTSTTGTGYGSRACFSVNKTPWDISSLR</sequence>
<proteinExistence type="predicted"/>
<gene>
    <name evidence="1" type="ORF">PPIT_000063</name>
</gene>
<keyword evidence="1" id="KW-0496">Mitochondrion</keyword>
<name>A0A5B9RAU0_9AGAM</name>
<reference evidence="1" key="1">
    <citation type="journal article" date="2019" name="Genome Biol. Evol.">
        <title>Evidence of extensive intraspecific noncoding reshuffling in a 169-kb mitochondrial genome of a basidiomycetous fungus.</title>
        <authorList>
            <person name="Lee H.H."/>
            <person name="Ke H.M."/>
            <person name="Lin C.I."/>
            <person name="Lee T.J."/>
            <person name="Chung C.L."/>
            <person name="Tsai I.J."/>
        </authorList>
    </citation>
    <scope>NUCLEOTIDE SEQUENCE</scope>
    <source>
        <strain evidence="1">BCRC 35384</strain>
    </source>
</reference>